<dbReference type="InterPro" id="IPR002376">
    <property type="entry name" value="Formyl_transf_N"/>
</dbReference>
<sequence length="321" mass="36482">MYKILVIGAVNSTVQIIQKLVEHDLEVVGVMGHEPKDKDRVSGWADLSALSKELHISYKGFTKINDEEILNWAKEKQPDIIFAVGFSQLLHDQWFSVSKLGCIGFHPTKLPLGRGRAPLAWVTLEQTYGSATFFLMGKGADDGPVFTQSIFEVDENDDASDVEIKILKNIDLALDKWLPELKKGFWNPIPQCDHLASYYGIRKEEDGLINWNDGAHYINRLVKAASRPHPGAYTYCKDEKMTVWSCRKEKTIQFKGVIGRVLLKNEDGHLLIQTGDGLLWIEEYNFRDNALIPINVGDKMGYNIEDEIYKIKSILKKLKDE</sequence>
<proteinExistence type="predicted"/>
<dbReference type="EMBL" id="FQVE01000008">
    <property type="protein sequence ID" value="SHG80636.1"/>
    <property type="molecule type" value="Genomic_DNA"/>
</dbReference>
<dbReference type="Pfam" id="PF00551">
    <property type="entry name" value="Formyl_trans_N"/>
    <property type="match status" value="1"/>
</dbReference>
<evidence type="ECO:0000313" key="3">
    <source>
        <dbReference type="EMBL" id="SHG80636.1"/>
    </source>
</evidence>
<dbReference type="Gene3D" id="3.40.50.12230">
    <property type="match status" value="1"/>
</dbReference>
<dbReference type="SUPFAM" id="SSF50486">
    <property type="entry name" value="FMT C-terminal domain-like"/>
    <property type="match status" value="1"/>
</dbReference>
<dbReference type="InterPro" id="IPR011034">
    <property type="entry name" value="Formyl_transferase-like_C_sf"/>
</dbReference>
<feature type="domain" description="Formyl transferase C-terminal" evidence="2">
    <location>
        <begin position="203"/>
        <end position="291"/>
    </location>
</feature>
<feature type="domain" description="Formyl transferase N-terminal" evidence="1">
    <location>
        <begin position="3"/>
        <end position="168"/>
    </location>
</feature>
<dbReference type="Pfam" id="PF02911">
    <property type="entry name" value="Formyl_trans_C"/>
    <property type="match status" value="1"/>
</dbReference>
<dbReference type="InterPro" id="IPR036477">
    <property type="entry name" value="Formyl_transf_N_sf"/>
</dbReference>
<evidence type="ECO:0000313" key="4">
    <source>
        <dbReference type="Proteomes" id="UP000184108"/>
    </source>
</evidence>
<name>A0A1M5MTQ1_9FLAO</name>
<dbReference type="Proteomes" id="UP000184108">
    <property type="component" value="Unassembled WGS sequence"/>
</dbReference>
<gene>
    <name evidence="3" type="ORF">SAMN02787073_4852</name>
</gene>
<evidence type="ECO:0000259" key="1">
    <source>
        <dbReference type="Pfam" id="PF00551"/>
    </source>
</evidence>
<dbReference type="AlphaFoldDB" id="A0A1M5MTQ1"/>
<evidence type="ECO:0000259" key="2">
    <source>
        <dbReference type="Pfam" id="PF02911"/>
    </source>
</evidence>
<dbReference type="InterPro" id="IPR005793">
    <property type="entry name" value="Formyl_trans_C"/>
</dbReference>
<dbReference type="RefSeq" id="WP_073175582.1">
    <property type="nucleotide sequence ID" value="NZ_FQVE01000008.1"/>
</dbReference>
<keyword evidence="3" id="KW-0808">Transferase</keyword>
<dbReference type="GO" id="GO:0004479">
    <property type="term" value="F:methionyl-tRNA formyltransferase activity"/>
    <property type="evidence" value="ECO:0007669"/>
    <property type="project" value="TreeGrafter"/>
</dbReference>
<dbReference type="SUPFAM" id="SSF53328">
    <property type="entry name" value="Formyltransferase"/>
    <property type="match status" value="1"/>
</dbReference>
<protein>
    <submittedName>
        <fullName evidence="3">Methionyl-tRNA formyltransferase</fullName>
    </submittedName>
</protein>
<dbReference type="GO" id="GO:0005829">
    <property type="term" value="C:cytosol"/>
    <property type="evidence" value="ECO:0007669"/>
    <property type="project" value="TreeGrafter"/>
</dbReference>
<dbReference type="PANTHER" id="PTHR11138">
    <property type="entry name" value="METHIONYL-TRNA FORMYLTRANSFERASE"/>
    <property type="match status" value="1"/>
</dbReference>
<organism evidence="3 4">
    <name type="scientific">Chryseobacterium vrystaatense</name>
    <dbReference type="NCBI Taxonomy" id="307480"/>
    <lineage>
        <taxon>Bacteria</taxon>
        <taxon>Pseudomonadati</taxon>
        <taxon>Bacteroidota</taxon>
        <taxon>Flavobacteriia</taxon>
        <taxon>Flavobacteriales</taxon>
        <taxon>Weeksellaceae</taxon>
        <taxon>Chryseobacterium group</taxon>
        <taxon>Chryseobacterium</taxon>
    </lineage>
</organism>
<reference evidence="4" key="1">
    <citation type="submission" date="2016-11" db="EMBL/GenBank/DDBJ databases">
        <authorList>
            <person name="Varghese N."/>
            <person name="Submissions S."/>
        </authorList>
    </citation>
    <scope>NUCLEOTIDE SEQUENCE [LARGE SCALE GENOMIC DNA]</scope>
    <source>
        <strain evidence="4">YR203</strain>
    </source>
</reference>
<dbReference type="PANTHER" id="PTHR11138:SF5">
    <property type="entry name" value="METHIONYL-TRNA FORMYLTRANSFERASE, MITOCHONDRIAL"/>
    <property type="match status" value="1"/>
</dbReference>
<accession>A0A1M5MTQ1</accession>